<proteinExistence type="predicted"/>
<accession>A0AAW6E0Q3</accession>
<gene>
    <name evidence="1" type="ORF">PNV70_00330</name>
</gene>
<evidence type="ECO:0000313" key="2">
    <source>
        <dbReference type="Proteomes" id="UP001211421"/>
    </source>
</evidence>
<name>A0AAW6E0Q3_9FIRM</name>
<comment type="caution">
    <text evidence="1">The sequence shown here is derived from an EMBL/GenBank/DDBJ whole genome shotgun (WGS) entry which is preliminary data.</text>
</comment>
<protein>
    <recommendedName>
        <fullName evidence="3">TipAS antibiotic-recognition domain-containing protein</fullName>
    </recommendedName>
</protein>
<dbReference type="AlphaFoldDB" id="A0AAW6E0Q3"/>
<evidence type="ECO:0008006" key="3">
    <source>
        <dbReference type="Google" id="ProtNLM"/>
    </source>
</evidence>
<organism evidence="1 2">
    <name type="scientific">Ruminococcus bicirculans</name>
    <name type="common">ex Wegman et al. 2014</name>
    <dbReference type="NCBI Taxonomy" id="1160721"/>
    <lineage>
        <taxon>Bacteria</taxon>
        <taxon>Bacillati</taxon>
        <taxon>Bacillota</taxon>
        <taxon>Clostridia</taxon>
        <taxon>Eubacteriales</taxon>
        <taxon>Oscillospiraceae</taxon>
        <taxon>Ruminococcus</taxon>
    </lineage>
</organism>
<evidence type="ECO:0000313" key="1">
    <source>
        <dbReference type="EMBL" id="MDB8740512.1"/>
    </source>
</evidence>
<reference evidence="1" key="1">
    <citation type="submission" date="2023-01" db="EMBL/GenBank/DDBJ databases">
        <title>Human gut microbiome strain richness.</title>
        <authorList>
            <person name="Chen-Liaw A."/>
        </authorList>
    </citation>
    <scope>NUCLEOTIDE SEQUENCE</scope>
    <source>
        <strain evidence="1">D59st1_B8_D59t2_181005</strain>
    </source>
</reference>
<dbReference type="Proteomes" id="UP001211421">
    <property type="component" value="Unassembled WGS sequence"/>
</dbReference>
<sequence>MELNKKQLELVENIFKNYNHCELGQALEQYESDYIMEMNEDTKRFFDKLKSEYNAKLAFEFDTICGNSQGASYHDGFIKGFIYAMALADKM</sequence>
<dbReference type="RefSeq" id="WP_195550830.1">
    <property type="nucleotide sequence ID" value="NZ_JADMNX010000001.1"/>
</dbReference>
<dbReference type="EMBL" id="JAQMLS010000001">
    <property type="protein sequence ID" value="MDB8740512.1"/>
    <property type="molecule type" value="Genomic_DNA"/>
</dbReference>